<accession>A0A2P7QBF4</accession>
<feature type="non-terminal residue" evidence="1">
    <location>
        <position position="70"/>
    </location>
</feature>
<evidence type="ECO:0000313" key="2">
    <source>
        <dbReference type="Proteomes" id="UP000242181"/>
    </source>
</evidence>
<dbReference type="Proteomes" id="UP000242181">
    <property type="component" value="Unassembled WGS sequence"/>
</dbReference>
<evidence type="ECO:0000313" key="1">
    <source>
        <dbReference type="EMBL" id="PSJ35276.1"/>
    </source>
</evidence>
<dbReference type="RefSeq" id="WP_181256443.1">
    <property type="nucleotide sequence ID" value="NZ_PXYH01000106.1"/>
</dbReference>
<sequence>LEVAGDSSAQDLRGTGLVSFGDLDDNDTVSLSVVGNNDMVWSGGALSPELAAQLLGGFSIPATVNAAAPG</sequence>
<gene>
    <name evidence="1" type="ORF">C7I36_17140</name>
</gene>
<comment type="caution">
    <text evidence="1">The sequence shown here is derived from an EMBL/GenBank/DDBJ whole genome shotgun (WGS) entry which is preliminary data.</text>
</comment>
<keyword evidence="2" id="KW-1185">Reference proteome</keyword>
<dbReference type="AlphaFoldDB" id="A0A2P7QBF4"/>
<proteinExistence type="predicted"/>
<organism evidence="1 2">
    <name type="scientific">Zobellella taiwanensis</name>
    <dbReference type="NCBI Taxonomy" id="347535"/>
    <lineage>
        <taxon>Bacteria</taxon>
        <taxon>Pseudomonadati</taxon>
        <taxon>Pseudomonadota</taxon>
        <taxon>Gammaproteobacteria</taxon>
        <taxon>Aeromonadales</taxon>
        <taxon>Aeromonadaceae</taxon>
        <taxon>Zobellella</taxon>
    </lineage>
</organism>
<reference evidence="1 2" key="1">
    <citation type="submission" date="2018-03" db="EMBL/GenBank/DDBJ databases">
        <title>The draft genome of Zobellella taiwanensis JCM 13381.</title>
        <authorList>
            <person name="Liu L."/>
            <person name="Li L."/>
            <person name="Wang T."/>
            <person name="Zhang X."/>
            <person name="Liang L."/>
        </authorList>
    </citation>
    <scope>NUCLEOTIDE SEQUENCE [LARGE SCALE GENOMIC DNA]</scope>
    <source>
        <strain evidence="1 2">JCM 13381</strain>
    </source>
</reference>
<dbReference type="EMBL" id="PXYH01000106">
    <property type="protein sequence ID" value="PSJ35276.1"/>
    <property type="molecule type" value="Genomic_DNA"/>
</dbReference>
<protein>
    <submittedName>
        <fullName evidence="1">Uncharacterized protein</fullName>
    </submittedName>
</protein>
<feature type="non-terminal residue" evidence="1">
    <location>
        <position position="1"/>
    </location>
</feature>
<name>A0A2P7QBF4_9GAMM</name>